<sequence>MANVQIKSEERRQQEAAVLRSYGVSGRETPEQREAAAVIVARSQEAMKEGKKYGY</sequence>
<dbReference type="RefSeq" id="WP_166433716.1">
    <property type="nucleotide sequence ID" value="NZ_JAIWZC010000001.1"/>
</dbReference>
<protein>
    <submittedName>
        <fullName evidence="1">Uncharacterized protein</fullName>
    </submittedName>
</protein>
<name>A0A2X2UEI5_9FIRM</name>
<evidence type="ECO:0000313" key="2">
    <source>
        <dbReference type="Proteomes" id="UP000251853"/>
    </source>
</evidence>
<evidence type="ECO:0000313" key="1">
    <source>
        <dbReference type="EMBL" id="SQB14854.1"/>
    </source>
</evidence>
<proteinExistence type="predicted"/>
<accession>A0A2X2UEI5</accession>
<reference evidence="1 2" key="1">
    <citation type="submission" date="2018-06" db="EMBL/GenBank/DDBJ databases">
        <authorList>
            <consortium name="Pathogen Informatics"/>
            <person name="Doyle S."/>
        </authorList>
    </citation>
    <scope>NUCLEOTIDE SEQUENCE [LARGE SCALE GENOMIC DNA]</scope>
    <source>
        <strain evidence="1 2">NCTC11224</strain>
    </source>
</reference>
<dbReference type="AlphaFoldDB" id="A0A2X2UEI5"/>
<gene>
    <name evidence="1" type="ORF">NCTC11224_03908</name>
</gene>
<organism evidence="1 2">
    <name type="scientific">Enterocloster clostridioformis</name>
    <dbReference type="NCBI Taxonomy" id="1531"/>
    <lineage>
        <taxon>Bacteria</taxon>
        <taxon>Bacillati</taxon>
        <taxon>Bacillota</taxon>
        <taxon>Clostridia</taxon>
        <taxon>Lachnospirales</taxon>
        <taxon>Lachnospiraceae</taxon>
        <taxon>Enterocloster</taxon>
    </lineage>
</organism>
<dbReference type="Proteomes" id="UP000251853">
    <property type="component" value="Unassembled WGS sequence"/>
</dbReference>
<dbReference type="EMBL" id="UAVW01000016">
    <property type="protein sequence ID" value="SQB14854.1"/>
    <property type="molecule type" value="Genomic_DNA"/>
</dbReference>
<keyword evidence="2" id="KW-1185">Reference proteome</keyword>